<dbReference type="PANTHER" id="PTHR12400">
    <property type="entry name" value="INOSITOL POLYPHOSPHATE KINASE"/>
    <property type="match status" value="1"/>
</dbReference>
<dbReference type="Gene3D" id="3.30.470.160">
    <property type="entry name" value="Inositol polyphosphate kinase"/>
    <property type="match status" value="1"/>
</dbReference>
<evidence type="ECO:0000256" key="3">
    <source>
        <dbReference type="ARBA" id="ARBA00022741"/>
    </source>
</evidence>
<proteinExistence type="inferred from homology"/>
<comment type="similarity">
    <text evidence="1 8">Belongs to the inositol phosphokinase (IPK) family.</text>
</comment>
<dbReference type="Proteomes" id="UP001162483">
    <property type="component" value="Unassembled WGS sequence"/>
</dbReference>
<keyword evidence="2 8" id="KW-0808">Transferase</keyword>
<dbReference type="EC" id="2.7.-.-" evidence="8"/>
<dbReference type="EMBL" id="CATNWA010014952">
    <property type="protein sequence ID" value="CAI9577868.1"/>
    <property type="molecule type" value="Genomic_DNA"/>
</dbReference>
<evidence type="ECO:0000256" key="2">
    <source>
        <dbReference type="ARBA" id="ARBA00022679"/>
    </source>
</evidence>
<dbReference type="SUPFAM" id="SSF56104">
    <property type="entry name" value="SAICAR synthase-like"/>
    <property type="match status" value="1"/>
</dbReference>
<keyword evidence="10" id="KW-1185">Reference proteome</keyword>
<reference evidence="9" key="1">
    <citation type="submission" date="2023-05" db="EMBL/GenBank/DDBJ databases">
        <authorList>
            <person name="Stuckert A."/>
        </authorList>
    </citation>
    <scope>NUCLEOTIDE SEQUENCE</scope>
</reference>
<dbReference type="Pfam" id="PF03770">
    <property type="entry name" value="IPK"/>
    <property type="match status" value="1"/>
</dbReference>
<evidence type="ECO:0000313" key="10">
    <source>
        <dbReference type="Proteomes" id="UP001162483"/>
    </source>
</evidence>
<keyword evidence="5" id="KW-0067">ATP-binding</keyword>
<name>A0ABN9DZG6_9NEOB</name>
<sequence length="328" mass="37293">MVFSSDCTDPKLRDLRAFLPKYFGTWSPPGCTDDLYLKLEDVTRKFNKPCIMDVKIGQKSYDPYASAEKIHQQVSKYPLMEEIGFLVLGMRVYHVDSDSYETENQHYGRSLSKETVKEGISKFFGNDCSLRKDAVSACLLKVKLILNWFEHQDTLSFYASSLLFVYDGSCPPKNTDLVDGKLLEKSVFSKELFTDVEVPECNNNINLLSSVSSRKGEEHEEKLSRVCASHKKTCPKRPHSQAFLEGETVEQDRAWKSQNSSAPEHLNGNLLSKLENVFCHISTESRENSQVDVRMIDFAHVFPSDEKDAGYIYGLKNLIAVLQSILNE</sequence>
<protein>
    <recommendedName>
        <fullName evidence="8">Kinase</fullName>
        <ecNumber evidence="8">2.7.-.-</ecNumber>
    </recommendedName>
</protein>
<comment type="caution">
    <text evidence="9">The sequence shown here is derived from an EMBL/GenBank/DDBJ whole genome shotgun (WGS) entry which is preliminary data.</text>
</comment>
<organism evidence="9 10">
    <name type="scientific">Staurois parvus</name>
    <dbReference type="NCBI Taxonomy" id="386267"/>
    <lineage>
        <taxon>Eukaryota</taxon>
        <taxon>Metazoa</taxon>
        <taxon>Chordata</taxon>
        <taxon>Craniata</taxon>
        <taxon>Vertebrata</taxon>
        <taxon>Euteleostomi</taxon>
        <taxon>Amphibia</taxon>
        <taxon>Batrachia</taxon>
        <taxon>Anura</taxon>
        <taxon>Neobatrachia</taxon>
        <taxon>Ranoidea</taxon>
        <taxon>Ranidae</taxon>
        <taxon>Staurois</taxon>
    </lineage>
</organism>
<comment type="catalytic activity">
    <reaction evidence="6">
        <text>1D-myo-inositol 1,4,5-trisphosphate + 2 ATP = 1D-myo-inositol 1,3,4,5,6-pentakisphosphate + 2 ADP + 2 H(+)</text>
        <dbReference type="Rhea" id="RHEA:32359"/>
        <dbReference type="ChEBI" id="CHEBI:15378"/>
        <dbReference type="ChEBI" id="CHEBI:30616"/>
        <dbReference type="ChEBI" id="CHEBI:57733"/>
        <dbReference type="ChEBI" id="CHEBI:203600"/>
        <dbReference type="ChEBI" id="CHEBI:456216"/>
        <dbReference type="EC" id="2.7.1.151"/>
    </reaction>
</comment>
<evidence type="ECO:0000256" key="4">
    <source>
        <dbReference type="ARBA" id="ARBA00022777"/>
    </source>
</evidence>
<evidence type="ECO:0000256" key="5">
    <source>
        <dbReference type="ARBA" id="ARBA00022840"/>
    </source>
</evidence>
<evidence type="ECO:0000256" key="8">
    <source>
        <dbReference type="RuleBase" id="RU363090"/>
    </source>
</evidence>
<dbReference type="PANTHER" id="PTHR12400:SF51">
    <property type="entry name" value="INOSITOL POLYPHOSPHATE MULTIKINASE"/>
    <property type="match status" value="1"/>
</dbReference>
<keyword evidence="4 8" id="KW-0418">Kinase</keyword>
<evidence type="ECO:0000256" key="1">
    <source>
        <dbReference type="ARBA" id="ARBA00007374"/>
    </source>
</evidence>
<accession>A0ABN9DZG6</accession>
<comment type="catalytic activity">
    <reaction evidence="7">
        <text>1D-myo-inositol 1,3,4,6-tetrakisphosphate + ATP = 1D-myo-inositol 1,3,4,5,6-pentakisphosphate + ADP + H(+)</text>
        <dbReference type="Rhea" id="RHEA:12717"/>
        <dbReference type="ChEBI" id="CHEBI:15378"/>
        <dbReference type="ChEBI" id="CHEBI:30616"/>
        <dbReference type="ChEBI" id="CHEBI:57660"/>
        <dbReference type="ChEBI" id="CHEBI:57733"/>
        <dbReference type="ChEBI" id="CHEBI:456216"/>
        <dbReference type="EC" id="2.7.1.140"/>
    </reaction>
</comment>
<gene>
    <name evidence="9" type="ORF">SPARVUS_LOCUS8783404</name>
</gene>
<dbReference type="InterPro" id="IPR038286">
    <property type="entry name" value="IPK_sf"/>
</dbReference>
<evidence type="ECO:0000256" key="6">
    <source>
        <dbReference type="ARBA" id="ARBA00036164"/>
    </source>
</evidence>
<evidence type="ECO:0000313" key="9">
    <source>
        <dbReference type="EMBL" id="CAI9577868.1"/>
    </source>
</evidence>
<keyword evidence="3" id="KW-0547">Nucleotide-binding</keyword>
<dbReference type="InterPro" id="IPR005522">
    <property type="entry name" value="IPK"/>
</dbReference>
<evidence type="ECO:0000256" key="7">
    <source>
        <dbReference type="ARBA" id="ARBA00036525"/>
    </source>
</evidence>